<evidence type="ECO:0000256" key="1">
    <source>
        <dbReference type="SAM" id="Phobius"/>
    </source>
</evidence>
<evidence type="ECO:0000313" key="2">
    <source>
        <dbReference type="EMBL" id="RSX53682.1"/>
    </source>
</evidence>
<dbReference type="EMBL" id="QXGL01000002">
    <property type="protein sequence ID" value="RSX53682.1"/>
    <property type="molecule type" value="Genomic_DNA"/>
</dbReference>
<organism evidence="2 3">
    <name type="scientific">Bifidobacterium goeldii</name>
    <dbReference type="NCBI Taxonomy" id="2306975"/>
    <lineage>
        <taxon>Bacteria</taxon>
        <taxon>Bacillati</taxon>
        <taxon>Actinomycetota</taxon>
        <taxon>Actinomycetes</taxon>
        <taxon>Bifidobacteriales</taxon>
        <taxon>Bifidobacteriaceae</taxon>
        <taxon>Bifidobacterium</taxon>
    </lineage>
</organism>
<keyword evidence="3" id="KW-1185">Reference proteome</keyword>
<feature type="transmembrane region" description="Helical" evidence="1">
    <location>
        <begin position="538"/>
        <end position="556"/>
    </location>
</feature>
<feature type="transmembrane region" description="Helical" evidence="1">
    <location>
        <begin position="614"/>
        <end position="647"/>
    </location>
</feature>
<feature type="transmembrane region" description="Helical" evidence="1">
    <location>
        <begin position="745"/>
        <end position="768"/>
    </location>
</feature>
<evidence type="ECO:0000313" key="3">
    <source>
        <dbReference type="Proteomes" id="UP000287533"/>
    </source>
</evidence>
<dbReference type="AlphaFoldDB" id="A0A430FLV9"/>
<dbReference type="RefSeq" id="WP_125980442.1">
    <property type="nucleotide sequence ID" value="NZ_QXGL01000002.1"/>
</dbReference>
<dbReference type="OrthoDB" id="2017740at2"/>
<feature type="transmembrane region" description="Helical" evidence="1">
    <location>
        <begin position="868"/>
        <end position="888"/>
    </location>
</feature>
<accession>A0A430FLV9</accession>
<gene>
    <name evidence="2" type="ORF">D2E25_1005</name>
</gene>
<keyword evidence="1" id="KW-0472">Membrane</keyword>
<feature type="transmembrane region" description="Helical" evidence="1">
    <location>
        <begin position="563"/>
        <end position="584"/>
    </location>
</feature>
<feature type="transmembrane region" description="Helical" evidence="1">
    <location>
        <begin position="431"/>
        <end position="451"/>
    </location>
</feature>
<feature type="transmembrane region" description="Helical" evidence="1">
    <location>
        <begin position="811"/>
        <end position="829"/>
    </location>
</feature>
<keyword evidence="1" id="KW-1133">Transmembrane helix</keyword>
<dbReference type="Proteomes" id="UP000287533">
    <property type="component" value="Unassembled WGS sequence"/>
</dbReference>
<name>A0A430FLV9_9BIFI</name>
<feature type="transmembrane region" description="Helical" evidence="1">
    <location>
        <begin position="659"/>
        <end position="678"/>
    </location>
</feature>
<feature type="transmembrane region" description="Helical" evidence="1">
    <location>
        <begin position="590"/>
        <end position="607"/>
    </location>
</feature>
<feature type="transmembrane region" description="Helical" evidence="1">
    <location>
        <begin position="397"/>
        <end position="419"/>
    </location>
</feature>
<protein>
    <submittedName>
        <fullName evidence="2">Uncharacterized protein</fullName>
    </submittedName>
</protein>
<proteinExistence type="predicted"/>
<feature type="transmembrane region" description="Helical" evidence="1">
    <location>
        <begin position="168"/>
        <end position="188"/>
    </location>
</feature>
<reference evidence="2 3" key="1">
    <citation type="submission" date="2018-09" db="EMBL/GenBank/DDBJ databases">
        <title>Characterization of the phylogenetic diversity of five novel species belonging to the genus Bifidobacterium.</title>
        <authorList>
            <person name="Lugli G.A."/>
            <person name="Duranti S."/>
            <person name="Milani C."/>
        </authorList>
    </citation>
    <scope>NUCLEOTIDE SEQUENCE [LARGE SCALE GENOMIC DNA]</scope>
    <source>
        <strain evidence="2 3">2034B</strain>
    </source>
</reference>
<comment type="caution">
    <text evidence="2">The sequence shown here is derived from an EMBL/GenBank/DDBJ whole genome shotgun (WGS) entry which is preliminary data.</text>
</comment>
<keyword evidence="1" id="KW-0812">Transmembrane</keyword>
<sequence>MTSVLQKIRALASAHRVAAVTIVFALLAVVVGVGRFQPVNVHYVAVFSDNSVAASEQVVFRFDDNPGYSSSATQSAFPVNGTADIRVDSLNVDSASLVIATASSKAVLQRLDAIVAVGDRTLYTAASVDGSAFTAGSHADGERGSFTLDQQRLAKFERTIAFRSETKLFLLTLLLIAYVIALCRVSVLRALDRRYVAFGTVVVLLIGGFLANTWLVKQPLTYQYSYAFSQTTDIDNAEPYELTQSFVAQQDELRDLRLPVSYAYSVNPDDIGNANYSTTFVNSREFRNQYLITVTEQSSGAVLYNGMLTPQLLSGDANALRAVIPVTADHAAGQTFTITIHKLDDQPATVRFQGAELASPVDSLTAASTTGMNSTSDQSASAPSFTYVNLAVGYAGYPYQAAITAIIIVLLVLLLFNWCAGRYLHGIARTAACAVNYVLLGVYACFQFLIYTRYVQGFPDEDAHLSYIAFLKQHGGIIPNFADMKVYTAPSVGVLDLSQPIEFNRLGHPPLFYQIERLLGGMTVNGSLAMFSLNRMRAISFLIGLAGIALVFYIGLTRIRKIPALHLLFGLMVVSPPNLIYTISGVSNDSMTLLAVSVFVLGIVRFVEQRYSLLTYVIIAIGLSMTLLSKITAAMIVGFIAVGVIIYTLVEHRGKQALLRWQFLATLPIYLIPIAYFAKLVARFHTIQPSFQKFDFAGYVQSTFYYDVNHRMSMSVWQYAQYFTTSFLQWWHSLAGNTSVGKPSIPLYSIDRVAVMAVLLTPLLMVFMKKSRQRTYFLIAETSILLTVLYQAISAFKGFHTNGYPGAFSSRYYLCAIAVFALAIMWMICQCFSQKDTDTDTDTDAVLASAAAETVPTSHKATKTSDTVVPLTQLGTAICLTAIILLVFDGFIYSVLYYANTITGFTGIAA</sequence>
<feature type="transmembrane region" description="Helical" evidence="1">
    <location>
        <begin position="195"/>
        <end position="216"/>
    </location>
</feature>
<feature type="transmembrane region" description="Helical" evidence="1">
    <location>
        <begin position="775"/>
        <end position="799"/>
    </location>
</feature>